<dbReference type="AlphaFoldDB" id="A0A8H5MGJ1"/>
<protein>
    <submittedName>
        <fullName evidence="1">Uncharacterized protein</fullName>
    </submittedName>
</protein>
<dbReference type="Proteomes" id="UP000518752">
    <property type="component" value="Unassembled WGS sequence"/>
</dbReference>
<keyword evidence="2" id="KW-1185">Reference proteome</keyword>
<proteinExistence type="predicted"/>
<accession>A0A8H5MGJ1</accession>
<evidence type="ECO:0000313" key="2">
    <source>
        <dbReference type="Proteomes" id="UP000518752"/>
    </source>
</evidence>
<comment type="caution">
    <text evidence="1">The sequence shown here is derived from an EMBL/GenBank/DDBJ whole genome shotgun (WGS) entry which is preliminary data.</text>
</comment>
<gene>
    <name evidence="1" type="ORF">D9757_001154</name>
</gene>
<sequence>MTNDYHCRLIHDPPFDANQNLRCRQAALNIQYIFSSEMSKIEEIRVLQTAFPNKLDFGIPQYHVSLIVRPCASRFLTDQLRYSSLCFGGRVRQVGGFDHPDESKEGMAR</sequence>
<name>A0A8H5MGJ1_9AGAR</name>
<dbReference type="EMBL" id="JAACJN010000003">
    <property type="protein sequence ID" value="KAF5393112.1"/>
    <property type="molecule type" value="Genomic_DNA"/>
</dbReference>
<organism evidence="1 2">
    <name type="scientific">Collybiopsis confluens</name>
    <dbReference type="NCBI Taxonomy" id="2823264"/>
    <lineage>
        <taxon>Eukaryota</taxon>
        <taxon>Fungi</taxon>
        <taxon>Dikarya</taxon>
        <taxon>Basidiomycota</taxon>
        <taxon>Agaricomycotina</taxon>
        <taxon>Agaricomycetes</taxon>
        <taxon>Agaricomycetidae</taxon>
        <taxon>Agaricales</taxon>
        <taxon>Marasmiineae</taxon>
        <taxon>Omphalotaceae</taxon>
        <taxon>Collybiopsis</taxon>
    </lineage>
</organism>
<reference evidence="1 2" key="1">
    <citation type="journal article" date="2020" name="ISME J.">
        <title>Uncovering the hidden diversity of litter-decomposition mechanisms in mushroom-forming fungi.</title>
        <authorList>
            <person name="Floudas D."/>
            <person name="Bentzer J."/>
            <person name="Ahren D."/>
            <person name="Johansson T."/>
            <person name="Persson P."/>
            <person name="Tunlid A."/>
        </authorList>
    </citation>
    <scope>NUCLEOTIDE SEQUENCE [LARGE SCALE GENOMIC DNA]</scope>
    <source>
        <strain evidence="1 2">CBS 406.79</strain>
    </source>
</reference>
<evidence type="ECO:0000313" key="1">
    <source>
        <dbReference type="EMBL" id="KAF5393112.1"/>
    </source>
</evidence>